<protein>
    <submittedName>
        <fullName evidence="4">RRM domain-containing protein</fullName>
    </submittedName>
</protein>
<evidence type="ECO:0000313" key="3">
    <source>
        <dbReference type="Proteomes" id="UP000038045"/>
    </source>
</evidence>
<dbReference type="Proteomes" id="UP000038045">
    <property type="component" value="Unplaced"/>
</dbReference>
<accession>A0A0N5A2P2</accession>
<keyword evidence="1" id="KW-0694">RNA-binding</keyword>
<dbReference type="SUPFAM" id="SSF54928">
    <property type="entry name" value="RNA-binding domain, RBD"/>
    <property type="match status" value="1"/>
</dbReference>
<reference evidence="4" key="1">
    <citation type="submission" date="2017-02" db="UniProtKB">
        <authorList>
            <consortium name="WormBaseParasite"/>
        </authorList>
    </citation>
    <scope>IDENTIFICATION</scope>
</reference>
<dbReference type="Gene3D" id="2.30.30.140">
    <property type="match status" value="1"/>
</dbReference>
<dbReference type="InterPro" id="IPR012677">
    <property type="entry name" value="Nucleotide-bd_a/b_plait_sf"/>
</dbReference>
<dbReference type="InterPro" id="IPR002999">
    <property type="entry name" value="Tudor"/>
</dbReference>
<dbReference type="InterPro" id="IPR035979">
    <property type="entry name" value="RBD_domain_sf"/>
</dbReference>
<dbReference type="SMART" id="SM00360">
    <property type="entry name" value="RRM"/>
    <property type="match status" value="1"/>
</dbReference>
<evidence type="ECO:0000256" key="1">
    <source>
        <dbReference type="PROSITE-ProRule" id="PRU00176"/>
    </source>
</evidence>
<organism evidence="3 4">
    <name type="scientific">Parastrongyloides trichosuri</name>
    <name type="common">Possum-specific nematode worm</name>
    <dbReference type="NCBI Taxonomy" id="131310"/>
    <lineage>
        <taxon>Eukaryota</taxon>
        <taxon>Metazoa</taxon>
        <taxon>Ecdysozoa</taxon>
        <taxon>Nematoda</taxon>
        <taxon>Chromadorea</taxon>
        <taxon>Rhabditida</taxon>
        <taxon>Tylenchina</taxon>
        <taxon>Panagrolaimomorpha</taxon>
        <taxon>Strongyloidoidea</taxon>
        <taxon>Strongyloididae</taxon>
        <taxon>Parastrongyloides</taxon>
    </lineage>
</organism>
<dbReference type="CDD" id="cd20379">
    <property type="entry name" value="Tudor_dTUD-like"/>
    <property type="match status" value="1"/>
</dbReference>
<dbReference type="SUPFAM" id="SSF63748">
    <property type="entry name" value="Tudor/PWWP/MBT"/>
    <property type="match status" value="1"/>
</dbReference>
<proteinExistence type="predicted"/>
<dbReference type="Pfam" id="PF00076">
    <property type="entry name" value="RRM_1"/>
    <property type="match status" value="1"/>
</dbReference>
<dbReference type="GO" id="GO:0003723">
    <property type="term" value="F:RNA binding"/>
    <property type="evidence" value="ECO:0007669"/>
    <property type="project" value="UniProtKB-UniRule"/>
</dbReference>
<dbReference type="Pfam" id="PF00567">
    <property type="entry name" value="TUDOR"/>
    <property type="match status" value="1"/>
</dbReference>
<dbReference type="WBParaSite" id="PTRK_0001590800.1">
    <property type="protein sequence ID" value="PTRK_0001590800.1"/>
    <property type="gene ID" value="PTRK_0001590800"/>
</dbReference>
<feature type="domain" description="RRM" evidence="2">
    <location>
        <begin position="8"/>
        <end position="80"/>
    </location>
</feature>
<evidence type="ECO:0000259" key="2">
    <source>
        <dbReference type="PROSITE" id="PS50102"/>
    </source>
</evidence>
<dbReference type="CDD" id="cd00590">
    <property type="entry name" value="RRM_SF"/>
    <property type="match status" value="1"/>
</dbReference>
<dbReference type="InterPro" id="IPR000504">
    <property type="entry name" value="RRM_dom"/>
</dbReference>
<evidence type="ECO:0000313" key="4">
    <source>
        <dbReference type="WBParaSite" id="PTRK_0001590800.1"/>
    </source>
</evidence>
<sequence>MMMEHQNFKIVVTGLDKDSTEWDVLHLFYKYGLIRNIRVHKNMAFVEMCDKKGYDNILEEAVDGKIVVDGKELTVKANQVKQVLDEPFAPVYEMHDDFYCSDDRVFNEKVYLNEFDGTKSDIKFNFWVPLVYNDKNLKKKLETEFNKCKSHKIAVNSFVIVKRCDEFERGQVMRRLNNGAYVVFFVDRGFVTAVRAENLRTLVNEELLEPRFKASLCTLNNIGNIRGAFINEFLSLICANPASIGYKIKLIGFEGFISRVNIAIVDKDNNEHDLGLMLADKGVCDLINCEKVEEDKENINCKVVMEKPIVIYKYSSSQMKSIEENEANFIKMIQEIKISKDSLNNVYNNKRPSKKVN</sequence>
<keyword evidence="3" id="KW-1185">Reference proteome</keyword>
<name>A0A0N5A2P2_PARTI</name>
<dbReference type="PROSITE" id="PS50102">
    <property type="entry name" value="RRM"/>
    <property type="match status" value="1"/>
</dbReference>
<dbReference type="AlphaFoldDB" id="A0A0N5A2P2"/>
<dbReference type="Gene3D" id="3.30.70.330">
    <property type="match status" value="1"/>
</dbReference>